<accession>A0A1H6WI86</accession>
<name>A0A1H6WI86_9BACT</name>
<keyword evidence="2" id="KW-1185">Reference proteome</keyword>
<dbReference type="EMBL" id="FNZH01000002">
    <property type="protein sequence ID" value="SEJ12202.1"/>
    <property type="molecule type" value="Genomic_DNA"/>
</dbReference>
<dbReference type="Proteomes" id="UP000199403">
    <property type="component" value="Unassembled WGS sequence"/>
</dbReference>
<evidence type="ECO:0000313" key="1">
    <source>
        <dbReference type="EMBL" id="SEJ12202.1"/>
    </source>
</evidence>
<sequence length="295" mass="33296">MQDLSITRHFLKGVLSETASASALDWLEVQEEKIRTSPNQMKLFLAFSQASRHFPKEVVKLSEEKNLEARKIRHGFQLTTWTALQTARTVLIVGVVSDKDDDWIPILDRLFESADMHEQEALYAALPLLPFPEKLTARAAEGIRTNITSVFDAVALDNPYPSEYLDEAAWNQLLLKAIFMQRPLYRIVGAEGRANLPLARTLVDYVHERWSAGRNVIPELWRFLVPFVDEEILGLLEKVLGEGTNLERKAAALACSDADHPGCPILLSKYPDLEEMIARGVISWEGIGRAFDAER</sequence>
<dbReference type="NCBIfam" id="NF035938">
    <property type="entry name" value="EboA_domain"/>
    <property type="match status" value="1"/>
</dbReference>
<reference evidence="2" key="1">
    <citation type="submission" date="2016-10" db="EMBL/GenBank/DDBJ databases">
        <authorList>
            <person name="Varghese N."/>
            <person name="Submissions S."/>
        </authorList>
    </citation>
    <scope>NUCLEOTIDE SEQUENCE [LARGE SCALE GENOMIC DNA]</scope>
    <source>
        <strain evidence="2">IBRC-M 10761</strain>
    </source>
</reference>
<protein>
    <submittedName>
        <fullName evidence="1">Uncharacterized protein</fullName>
    </submittedName>
</protein>
<evidence type="ECO:0000313" key="2">
    <source>
        <dbReference type="Proteomes" id="UP000199403"/>
    </source>
</evidence>
<gene>
    <name evidence="1" type="ORF">SAMN05192553_102497</name>
</gene>
<organism evidence="1 2">
    <name type="scientific">Cyclobacterium xiamenense</name>
    <dbReference type="NCBI Taxonomy" id="1297121"/>
    <lineage>
        <taxon>Bacteria</taxon>
        <taxon>Pseudomonadati</taxon>
        <taxon>Bacteroidota</taxon>
        <taxon>Cytophagia</taxon>
        <taxon>Cytophagales</taxon>
        <taxon>Cyclobacteriaceae</taxon>
        <taxon>Cyclobacterium</taxon>
    </lineage>
</organism>
<proteinExistence type="predicted"/>
<dbReference type="STRING" id="1416801.SAMN05192553_102497"/>
<dbReference type="InterPro" id="IPR047715">
    <property type="entry name" value="EboA_dom"/>
</dbReference>
<dbReference type="OrthoDB" id="325673at2"/>
<dbReference type="AlphaFoldDB" id="A0A1H6WI86"/>
<dbReference type="RefSeq" id="WP_092171481.1">
    <property type="nucleotide sequence ID" value="NZ_FNZH01000002.1"/>
</dbReference>